<dbReference type="InterPro" id="IPR050642">
    <property type="entry name" value="PDH_E1_Alpha_Subunit"/>
</dbReference>
<comment type="function">
    <text evidence="4">The pyruvate dehydrogenase complex catalyzes the overall conversion of pyruvate to acetyl-CoA and CO(2). It contains multiple copies of three enzymatic components: pyruvate dehydrogenase (E1), dihydrolipoamide acetyltransferase (E2) and lipoamide dehydrogenase (E3).</text>
</comment>
<dbReference type="AlphaFoldDB" id="A0A6A7YBP8"/>
<feature type="region of interest" description="Disordered" evidence="6">
    <location>
        <begin position="1"/>
        <end position="70"/>
    </location>
</feature>
<evidence type="ECO:0000313" key="8">
    <source>
        <dbReference type="EMBL" id="MQT15398.1"/>
    </source>
</evidence>
<name>A0A6A7YBP8_9HYPH</name>
<keyword evidence="3" id="KW-0786">Thiamine pyrophosphate</keyword>
<sequence>MRCSPRCGSSSTAIEPRLPIASRPSRTRPRGGRCPRRQESLSSVSDTRPRPPSPMPVRAADGGSSGLKSVDTSALNSIALRETRVKNSPSVAEHLEMYRRMVLVRHLEEGLGVLHREGRTRGPIHRCDGQEAVGVAATAVLEPGDKVTTTHRGHAVYIGKGMAMGPVVAEIMGRATGACGGRAGHMLIADVEAGVIGGNAIVGAGIPAATGMALSMQVLGQRSVALCVFGDGAAQTGICHEAMNIAALWKLPVVFVLEHNGFGLTVPSAVQSSVPDLAVRAAGYAMPSEIVDGNDAVAIYRAVAGMVERARRGDGPGLVECKTYRMEGFSTSDMGGYQRPEDIAAWRARDPLKISREALRASVGDETLSDIESAAKTEVDDAFAAALAAPFPTFRLDEASNPYSEAH</sequence>
<dbReference type="SUPFAM" id="SSF52518">
    <property type="entry name" value="Thiamin diphosphate-binding fold (THDP-binding)"/>
    <property type="match status" value="1"/>
</dbReference>
<evidence type="ECO:0000256" key="5">
    <source>
        <dbReference type="ARBA" id="ARBA00051231"/>
    </source>
</evidence>
<comment type="catalytic activity">
    <reaction evidence="5">
        <text>N(6)-[(R)-lipoyl]-L-lysyl-[protein] + pyruvate + H(+) = N(6)-[(R)-S(8)-acetyldihydrolipoyl]-L-lysyl-[protein] + CO2</text>
        <dbReference type="Rhea" id="RHEA:19189"/>
        <dbReference type="Rhea" id="RHEA-COMP:10474"/>
        <dbReference type="Rhea" id="RHEA-COMP:10478"/>
        <dbReference type="ChEBI" id="CHEBI:15361"/>
        <dbReference type="ChEBI" id="CHEBI:15378"/>
        <dbReference type="ChEBI" id="CHEBI:16526"/>
        <dbReference type="ChEBI" id="CHEBI:83099"/>
        <dbReference type="ChEBI" id="CHEBI:83111"/>
        <dbReference type="EC" id="1.2.4.1"/>
    </reaction>
</comment>
<protein>
    <submittedName>
        <fullName evidence="8">Thiamine pyrophosphate-dependent dehydrogenase E1 component subunit alpha</fullName>
    </submittedName>
</protein>
<evidence type="ECO:0000259" key="7">
    <source>
        <dbReference type="Pfam" id="PF00676"/>
    </source>
</evidence>
<reference evidence="8 9" key="1">
    <citation type="submission" date="2019-09" db="EMBL/GenBank/DDBJ databases">
        <title>Segnochrobactrum spirostomi gen. nov., sp. nov., isolated from the ciliate Spirostomum cf. yagiui and description of a novel family, Segnochrobactraceae fam. nov. within the order Rhizobiales of the class Alphaproteobacteria.</title>
        <authorList>
            <person name="Akter S."/>
            <person name="Shazib S.U.A."/>
            <person name="Shin M.K."/>
        </authorList>
    </citation>
    <scope>NUCLEOTIDE SEQUENCE [LARGE SCALE GENOMIC DNA]</scope>
    <source>
        <strain evidence="8 9">Sp-1</strain>
    </source>
</reference>
<dbReference type="GO" id="GO:0004739">
    <property type="term" value="F:pyruvate dehydrogenase (acetyl-transferring) activity"/>
    <property type="evidence" value="ECO:0007669"/>
    <property type="project" value="UniProtKB-EC"/>
</dbReference>
<dbReference type="Proteomes" id="UP000332515">
    <property type="component" value="Unassembled WGS sequence"/>
</dbReference>
<dbReference type="EMBL" id="VWNA01000003">
    <property type="protein sequence ID" value="MQT15398.1"/>
    <property type="molecule type" value="Genomic_DNA"/>
</dbReference>
<evidence type="ECO:0000313" key="9">
    <source>
        <dbReference type="Proteomes" id="UP000332515"/>
    </source>
</evidence>
<dbReference type="Gene3D" id="3.40.50.970">
    <property type="match status" value="1"/>
</dbReference>
<evidence type="ECO:0000256" key="2">
    <source>
        <dbReference type="ARBA" id="ARBA00023002"/>
    </source>
</evidence>
<evidence type="ECO:0000256" key="6">
    <source>
        <dbReference type="SAM" id="MobiDB-lite"/>
    </source>
</evidence>
<dbReference type="InterPro" id="IPR001017">
    <property type="entry name" value="DH_E1"/>
</dbReference>
<feature type="compositionally biased region" description="Basic residues" evidence="6">
    <location>
        <begin position="25"/>
        <end position="35"/>
    </location>
</feature>
<evidence type="ECO:0000256" key="3">
    <source>
        <dbReference type="ARBA" id="ARBA00023052"/>
    </source>
</evidence>
<keyword evidence="2" id="KW-0560">Oxidoreductase</keyword>
<feature type="domain" description="Dehydrogenase E1 component" evidence="7">
    <location>
        <begin position="99"/>
        <end position="393"/>
    </location>
</feature>
<dbReference type="PANTHER" id="PTHR11516:SF60">
    <property type="entry name" value="PYRUVATE DEHYDROGENASE E1 COMPONENT SUBUNIT ALPHA"/>
    <property type="match status" value="1"/>
</dbReference>
<dbReference type="InterPro" id="IPR029061">
    <property type="entry name" value="THDP-binding"/>
</dbReference>
<keyword evidence="9" id="KW-1185">Reference proteome</keyword>
<dbReference type="PANTHER" id="PTHR11516">
    <property type="entry name" value="PYRUVATE DEHYDROGENASE E1 COMPONENT, ALPHA SUBUNIT BACTERIAL AND ORGANELLAR"/>
    <property type="match status" value="1"/>
</dbReference>
<gene>
    <name evidence="8" type="ORF">F0357_22630</name>
</gene>
<accession>A0A6A7YBP8</accession>
<comment type="caution">
    <text evidence="8">The sequence shown here is derived from an EMBL/GenBank/DDBJ whole genome shotgun (WGS) entry which is preliminary data.</text>
</comment>
<dbReference type="CDD" id="cd02000">
    <property type="entry name" value="TPP_E1_PDC_ADC_BCADC"/>
    <property type="match status" value="1"/>
</dbReference>
<comment type="cofactor">
    <cofactor evidence="1">
        <name>thiamine diphosphate</name>
        <dbReference type="ChEBI" id="CHEBI:58937"/>
    </cofactor>
</comment>
<dbReference type="GO" id="GO:0006086">
    <property type="term" value="P:pyruvate decarboxylation to acetyl-CoA"/>
    <property type="evidence" value="ECO:0007669"/>
    <property type="project" value="TreeGrafter"/>
</dbReference>
<proteinExistence type="predicted"/>
<evidence type="ECO:0000256" key="4">
    <source>
        <dbReference type="ARBA" id="ARBA00025211"/>
    </source>
</evidence>
<dbReference type="Pfam" id="PF00676">
    <property type="entry name" value="E1_dh"/>
    <property type="match status" value="1"/>
</dbReference>
<organism evidence="8 9">
    <name type="scientific">Segnochrobactrum spirostomi</name>
    <dbReference type="NCBI Taxonomy" id="2608987"/>
    <lineage>
        <taxon>Bacteria</taxon>
        <taxon>Pseudomonadati</taxon>
        <taxon>Pseudomonadota</taxon>
        <taxon>Alphaproteobacteria</taxon>
        <taxon>Hyphomicrobiales</taxon>
        <taxon>Segnochrobactraceae</taxon>
        <taxon>Segnochrobactrum</taxon>
    </lineage>
</organism>
<evidence type="ECO:0000256" key="1">
    <source>
        <dbReference type="ARBA" id="ARBA00001964"/>
    </source>
</evidence>